<dbReference type="NCBIfam" id="TIGR02937">
    <property type="entry name" value="sigma70-ECF"/>
    <property type="match status" value="1"/>
</dbReference>
<gene>
    <name evidence="7" type="ORF">ACFOKF_19845</name>
</gene>
<evidence type="ECO:0000256" key="1">
    <source>
        <dbReference type="ARBA" id="ARBA00010641"/>
    </source>
</evidence>
<dbReference type="InterPro" id="IPR039425">
    <property type="entry name" value="RNA_pol_sigma-70-like"/>
</dbReference>
<evidence type="ECO:0000256" key="4">
    <source>
        <dbReference type="ARBA" id="ARBA00023163"/>
    </source>
</evidence>
<dbReference type="RefSeq" id="WP_380798145.1">
    <property type="nucleotide sequence ID" value="NZ_JBHRVU010000005.1"/>
</dbReference>
<keyword evidence="3" id="KW-0731">Sigma factor</keyword>
<dbReference type="SUPFAM" id="SSF88659">
    <property type="entry name" value="Sigma3 and sigma4 domains of RNA polymerase sigma factors"/>
    <property type="match status" value="1"/>
</dbReference>
<keyword evidence="8" id="KW-1185">Reference proteome</keyword>
<dbReference type="InterPro" id="IPR013249">
    <property type="entry name" value="RNA_pol_sigma70_r4_t2"/>
</dbReference>
<feature type="domain" description="RNA polymerase sigma factor 70 region 4 type 2" evidence="6">
    <location>
        <begin position="109"/>
        <end position="158"/>
    </location>
</feature>
<feature type="domain" description="RNA polymerase sigma-70 region 2" evidence="5">
    <location>
        <begin position="19"/>
        <end position="76"/>
    </location>
</feature>
<name>A0ABV7NMM4_9SPHN</name>
<dbReference type="InterPro" id="IPR007627">
    <property type="entry name" value="RNA_pol_sigma70_r2"/>
</dbReference>
<dbReference type="PANTHER" id="PTHR43133">
    <property type="entry name" value="RNA POLYMERASE ECF-TYPE SIGMA FACTO"/>
    <property type="match status" value="1"/>
</dbReference>
<evidence type="ECO:0000259" key="5">
    <source>
        <dbReference type="Pfam" id="PF04542"/>
    </source>
</evidence>
<proteinExistence type="inferred from homology"/>
<evidence type="ECO:0000256" key="3">
    <source>
        <dbReference type="ARBA" id="ARBA00023082"/>
    </source>
</evidence>
<dbReference type="PANTHER" id="PTHR43133:SF63">
    <property type="entry name" value="RNA POLYMERASE SIGMA FACTOR FECI-RELATED"/>
    <property type="match status" value="1"/>
</dbReference>
<comment type="similarity">
    <text evidence="1">Belongs to the sigma-70 factor family. ECF subfamily.</text>
</comment>
<dbReference type="InterPro" id="IPR014284">
    <property type="entry name" value="RNA_pol_sigma-70_dom"/>
</dbReference>
<dbReference type="InterPro" id="IPR013325">
    <property type="entry name" value="RNA_pol_sigma_r2"/>
</dbReference>
<dbReference type="Gene3D" id="1.10.1740.10">
    <property type="match status" value="1"/>
</dbReference>
<dbReference type="Pfam" id="PF08281">
    <property type="entry name" value="Sigma70_r4_2"/>
    <property type="match status" value="1"/>
</dbReference>
<keyword evidence="4" id="KW-0804">Transcription</keyword>
<evidence type="ECO:0000313" key="7">
    <source>
        <dbReference type="EMBL" id="MFC3443411.1"/>
    </source>
</evidence>
<sequence length="168" mass="18686">MSSNAAALSDMLILERASIIRRLVRIVGSEPAAEDVAQSLYLRVQRIDDSIAIVNKRSFLFRLASNLAIDHVRAEGTRARIQAEAEAFLWADFAQPGPEEIVAAEAELQQVLTAARTLPEPTRSIFRMHRFDGLRQSDVAAKLGVSVTTIEKHVRRALDILRAARDRT</sequence>
<accession>A0ABV7NMM4</accession>
<evidence type="ECO:0000256" key="2">
    <source>
        <dbReference type="ARBA" id="ARBA00023015"/>
    </source>
</evidence>
<dbReference type="Gene3D" id="1.10.10.10">
    <property type="entry name" value="Winged helix-like DNA-binding domain superfamily/Winged helix DNA-binding domain"/>
    <property type="match status" value="1"/>
</dbReference>
<dbReference type="Pfam" id="PF04542">
    <property type="entry name" value="Sigma70_r2"/>
    <property type="match status" value="1"/>
</dbReference>
<protein>
    <submittedName>
        <fullName evidence="7">RNA polymerase sigma factor</fullName>
    </submittedName>
</protein>
<evidence type="ECO:0000259" key="6">
    <source>
        <dbReference type="Pfam" id="PF08281"/>
    </source>
</evidence>
<evidence type="ECO:0000313" key="8">
    <source>
        <dbReference type="Proteomes" id="UP001595681"/>
    </source>
</evidence>
<keyword evidence="2" id="KW-0805">Transcription regulation</keyword>
<dbReference type="EMBL" id="JBHRVU010000005">
    <property type="protein sequence ID" value="MFC3443411.1"/>
    <property type="molecule type" value="Genomic_DNA"/>
</dbReference>
<dbReference type="Proteomes" id="UP001595681">
    <property type="component" value="Unassembled WGS sequence"/>
</dbReference>
<organism evidence="7 8">
    <name type="scientific">Sphingobium rhizovicinum</name>
    <dbReference type="NCBI Taxonomy" id="432308"/>
    <lineage>
        <taxon>Bacteria</taxon>
        <taxon>Pseudomonadati</taxon>
        <taxon>Pseudomonadota</taxon>
        <taxon>Alphaproteobacteria</taxon>
        <taxon>Sphingomonadales</taxon>
        <taxon>Sphingomonadaceae</taxon>
        <taxon>Sphingobium</taxon>
    </lineage>
</organism>
<reference evidence="8" key="1">
    <citation type="journal article" date="2019" name="Int. J. Syst. Evol. Microbiol.">
        <title>The Global Catalogue of Microorganisms (GCM) 10K type strain sequencing project: providing services to taxonomists for standard genome sequencing and annotation.</title>
        <authorList>
            <consortium name="The Broad Institute Genomics Platform"/>
            <consortium name="The Broad Institute Genome Sequencing Center for Infectious Disease"/>
            <person name="Wu L."/>
            <person name="Ma J."/>
        </authorList>
    </citation>
    <scope>NUCLEOTIDE SEQUENCE [LARGE SCALE GENOMIC DNA]</scope>
    <source>
        <strain evidence="8">CCM 7491</strain>
    </source>
</reference>
<comment type="caution">
    <text evidence="7">The sequence shown here is derived from an EMBL/GenBank/DDBJ whole genome shotgun (WGS) entry which is preliminary data.</text>
</comment>
<dbReference type="InterPro" id="IPR036388">
    <property type="entry name" value="WH-like_DNA-bd_sf"/>
</dbReference>
<dbReference type="InterPro" id="IPR013324">
    <property type="entry name" value="RNA_pol_sigma_r3/r4-like"/>
</dbReference>
<dbReference type="SUPFAM" id="SSF88946">
    <property type="entry name" value="Sigma2 domain of RNA polymerase sigma factors"/>
    <property type="match status" value="1"/>
</dbReference>